<name>A0ABW2J6X8_9BURK</name>
<sequence length="44" mass="4881">MANDYNSPPLYAIAKLKLFPDFYAHNLPVTDDANPVTPASFLVQ</sequence>
<dbReference type="Proteomes" id="UP001596379">
    <property type="component" value="Unassembled WGS sequence"/>
</dbReference>
<organism evidence="1 2">
    <name type="scientific">Herminiimonas aquatilis</name>
    <dbReference type="NCBI Taxonomy" id="345342"/>
    <lineage>
        <taxon>Bacteria</taxon>
        <taxon>Pseudomonadati</taxon>
        <taxon>Pseudomonadota</taxon>
        <taxon>Betaproteobacteria</taxon>
        <taxon>Burkholderiales</taxon>
        <taxon>Oxalobacteraceae</taxon>
        <taxon>Herminiimonas</taxon>
    </lineage>
</organism>
<protein>
    <submittedName>
        <fullName evidence="1">Uncharacterized protein</fullName>
    </submittedName>
</protein>
<dbReference type="EMBL" id="JBHTCC010000002">
    <property type="protein sequence ID" value="MFC7299022.1"/>
    <property type="molecule type" value="Genomic_DNA"/>
</dbReference>
<evidence type="ECO:0000313" key="1">
    <source>
        <dbReference type="EMBL" id="MFC7299022.1"/>
    </source>
</evidence>
<dbReference type="RefSeq" id="WP_382234662.1">
    <property type="nucleotide sequence ID" value="NZ_JBHTCC010000002.1"/>
</dbReference>
<keyword evidence="2" id="KW-1185">Reference proteome</keyword>
<evidence type="ECO:0000313" key="2">
    <source>
        <dbReference type="Proteomes" id="UP001596379"/>
    </source>
</evidence>
<accession>A0ABW2J6X8</accession>
<reference evidence="2" key="1">
    <citation type="journal article" date="2019" name="Int. J. Syst. Evol. Microbiol.">
        <title>The Global Catalogue of Microorganisms (GCM) 10K type strain sequencing project: providing services to taxonomists for standard genome sequencing and annotation.</title>
        <authorList>
            <consortium name="The Broad Institute Genomics Platform"/>
            <consortium name="The Broad Institute Genome Sequencing Center for Infectious Disease"/>
            <person name="Wu L."/>
            <person name="Ma J."/>
        </authorList>
    </citation>
    <scope>NUCLEOTIDE SEQUENCE [LARGE SCALE GENOMIC DNA]</scope>
    <source>
        <strain evidence="2">CCUG 36956</strain>
    </source>
</reference>
<proteinExistence type="predicted"/>
<comment type="caution">
    <text evidence="1">The sequence shown here is derived from an EMBL/GenBank/DDBJ whole genome shotgun (WGS) entry which is preliminary data.</text>
</comment>
<gene>
    <name evidence="1" type="ORF">ACFQO0_11315</name>
</gene>